<evidence type="ECO:0000259" key="3">
    <source>
        <dbReference type="Pfam" id="PF00210"/>
    </source>
</evidence>
<dbReference type="Gene3D" id="1.20.1260.10">
    <property type="match status" value="1"/>
</dbReference>
<name>A0ABY5AM36_9ACTO</name>
<reference evidence="4" key="1">
    <citation type="submission" date="2022-06" db="EMBL/GenBank/DDBJ databases">
        <title>Complete Genome Sequence of Arcanobacterium pinnipediorum strain DSM 28752 isolated from a harbour seal.</title>
        <authorList>
            <person name="Borowiak M."/>
            <person name="Kreitlow A."/>
            <person name="Alssahen M."/>
            <person name="Malorny B."/>
            <person name="Laemmler C."/>
            <person name="Prenger-Berninghoff E."/>
            <person name="Siebert U."/>
            <person name="Ploetz M."/>
            <person name="Abdulmawjood A."/>
        </authorList>
    </citation>
    <scope>NUCLEOTIDE SEQUENCE</scope>
    <source>
        <strain evidence="4">DSM 28752</strain>
    </source>
</reference>
<organism evidence="4 5">
    <name type="scientific">Arcanobacterium pinnipediorum</name>
    <dbReference type="NCBI Taxonomy" id="1503041"/>
    <lineage>
        <taxon>Bacteria</taxon>
        <taxon>Bacillati</taxon>
        <taxon>Actinomycetota</taxon>
        <taxon>Actinomycetes</taxon>
        <taxon>Actinomycetales</taxon>
        <taxon>Actinomycetaceae</taxon>
        <taxon>Arcanobacterium</taxon>
    </lineage>
</organism>
<dbReference type="PRINTS" id="PR01346">
    <property type="entry name" value="HELNAPAPROT"/>
</dbReference>
<accession>A0ABY5AM36</accession>
<evidence type="ECO:0000256" key="1">
    <source>
        <dbReference type="ARBA" id="ARBA00009497"/>
    </source>
</evidence>
<comment type="similarity">
    <text evidence="1 2">Belongs to the Dps family.</text>
</comment>
<dbReference type="PIRSF" id="PIRSF005900">
    <property type="entry name" value="Dps"/>
    <property type="match status" value="1"/>
</dbReference>
<dbReference type="Pfam" id="PF00210">
    <property type="entry name" value="Ferritin"/>
    <property type="match status" value="1"/>
</dbReference>
<dbReference type="SUPFAM" id="SSF47240">
    <property type="entry name" value="Ferritin-like"/>
    <property type="match status" value="1"/>
</dbReference>
<dbReference type="InterPro" id="IPR002177">
    <property type="entry name" value="DPS_DNA-bd"/>
</dbReference>
<dbReference type="InterPro" id="IPR008331">
    <property type="entry name" value="Ferritin_DPS_dom"/>
</dbReference>
<dbReference type="RefSeq" id="WP_252674104.1">
    <property type="nucleotide sequence ID" value="NZ_CP099547.1"/>
</dbReference>
<evidence type="ECO:0000313" key="4">
    <source>
        <dbReference type="EMBL" id="USR80258.1"/>
    </source>
</evidence>
<dbReference type="InterPro" id="IPR023188">
    <property type="entry name" value="DPS_DNA-bd_CS"/>
</dbReference>
<feature type="domain" description="Ferritin/DPS" evidence="3">
    <location>
        <begin position="14"/>
        <end position="151"/>
    </location>
</feature>
<dbReference type="PANTHER" id="PTHR42932">
    <property type="entry name" value="GENERAL STRESS PROTEIN 20U"/>
    <property type="match status" value="1"/>
</dbReference>
<dbReference type="InterPro" id="IPR012347">
    <property type="entry name" value="Ferritin-like"/>
</dbReference>
<proteinExistence type="inferred from homology"/>
<dbReference type="CDD" id="cd01043">
    <property type="entry name" value="DPS"/>
    <property type="match status" value="1"/>
</dbReference>
<dbReference type="PROSITE" id="PS00818">
    <property type="entry name" value="DPS_1"/>
    <property type="match status" value="1"/>
</dbReference>
<evidence type="ECO:0000313" key="5">
    <source>
        <dbReference type="Proteomes" id="UP001056109"/>
    </source>
</evidence>
<dbReference type="InterPro" id="IPR009078">
    <property type="entry name" value="Ferritin-like_SF"/>
</dbReference>
<sequence>MTTSFTGSSVLSESLQKVLTDVTALSLVAKQLHWNVVGVGFRGLHLYLDEVVAIARTASDDVAERMRAVGLIPDGRPQSVGELNSLPAVKETIVSTAEAVEAAVAALNATVGTMRQVHEKIDAEDPASGDILLDYIRQLEQQAWFIGSSVDKA</sequence>
<protein>
    <submittedName>
        <fullName evidence="4">DNA starvation/stationary phase protection protein</fullName>
    </submittedName>
</protein>
<gene>
    <name evidence="4" type="ORF">NG665_07215</name>
</gene>
<evidence type="ECO:0000256" key="2">
    <source>
        <dbReference type="RuleBase" id="RU003875"/>
    </source>
</evidence>
<keyword evidence="5" id="KW-1185">Reference proteome</keyword>
<dbReference type="EMBL" id="CP099547">
    <property type="protein sequence ID" value="USR80258.1"/>
    <property type="molecule type" value="Genomic_DNA"/>
</dbReference>
<dbReference type="PANTHER" id="PTHR42932:SF2">
    <property type="entry name" value="DNA PROTECTION DURING STARVATION PROTEIN 1"/>
    <property type="match status" value="1"/>
</dbReference>
<dbReference type="Proteomes" id="UP001056109">
    <property type="component" value="Chromosome"/>
</dbReference>